<organism evidence="9 10">
    <name type="scientific">Endomicrobium trichonymphae</name>
    <dbReference type="NCBI Taxonomy" id="1408204"/>
    <lineage>
        <taxon>Bacteria</taxon>
        <taxon>Pseudomonadati</taxon>
        <taxon>Elusimicrobiota</taxon>
        <taxon>Endomicrobiia</taxon>
        <taxon>Endomicrobiales</taxon>
        <taxon>Endomicrobiaceae</taxon>
        <taxon>Candidatus Endomicrobiellum</taxon>
    </lineage>
</organism>
<sequence>MRSIIRTLCKRPVITVFIAYAFTLILLDAFGYFSYEKQSYLYKLIDNNDTVSVEGRILSVPQLVKNSKRFVMKTSTVNGIAVSEKIIVNSHSGYSVSYGDIINVEGKLKKPFSSAFPLLFDYQKYLARSEIYVVLDISSFEYIDSKPSIVKKFALAFRQDIIEKFDDYFKKPYSDVLKSLIIGDKSTLSWDIKNSFSDSGIMHILVVSGLHVGFISIIVLFILKLTGLSLKKVLLLSIPFIFFYCFVIGANPPALRSAIMFSCVMFSLSLNREPLIYNSLALSALIILYIPAATIVYGIFPDVLWRDNRNCLFL</sequence>
<feature type="transmembrane region" description="Helical" evidence="6">
    <location>
        <begin position="12"/>
        <end position="35"/>
    </location>
</feature>
<feature type="transmembrane region" description="Helical" evidence="6">
    <location>
        <begin position="234"/>
        <end position="255"/>
    </location>
</feature>
<keyword evidence="2" id="KW-1003">Cell membrane</keyword>
<evidence type="ECO:0000259" key="7">
    <source>
        <dbReference type="Pfam" id="PF03772"/>
    </source>
</evidence>
<dbReference type="Pfam" id="PF13567">
    <property type="entry name" value="DUF4131"/>
    <property type="match status" value="1"/>
</dbReference>
<evidence type="ECO:0000256" key="5">
    <source>
        <dbReference type="ARBA" id="ARBA00023136"/>
    </source>
</evidence>
<evidence type="ECO:0000256" key="6">
    <source>
        <dbReference type="SAM" id="Phobius"/>
    </source>
</evidence>
<dbReference type="AlphaFoldDB" id="A0A1E5IFE7"/>
<keyword evidence="3 6" id="KW-0812">Transmembrane</keyword>
<dbReference type="PANTHER" id="PTHR30619">
    <property type="entry name" value="DNA INTERNALIZATION/COMPETENCE PROTEIN COMEC/REC2"/>
    <property type="match status" value="1"/>
</dbReference>
<feature type="transmembrane region" description="Helical" evidence="6">
    <location>
        <begin position="275"/>
        <end position="300"/>
    </location>
</feature>
<dbReference type="NCBIfam" id="TIGR00360">
    <property type="entry name" value="ComEC_N-term"/>
    <property type="match status" value="1"/>
</dbReference>
<dbReference type="EMBL" id="LNVX01000852">
    <property type="protein sequence ID" value="OEG69105.1"/>
    <property type="molecule type" value="Genomic_DNA"/>
</dbReference>
<gene>
    <name evidence="9" type="ORF">ATZ36_11500</name>
</gene>
<evidence type="ECO:0000313" key="10">
    <source>
        <dbReference type="Proteomes" id="UP000095237"/>
    </source>
</evidence>
<dbReference type="InterPro" id="IPR052159">
    <property type="entry name" value="Competence_DNA_uptake"/>
</dbReference>
<dbReference type="InterPro" id="IPR025405">
    <property type="entry name" value="DUF4131"/>
</dbReference>
<evidence type="ECO:0000256" key="4">
    <source>
        <dbReference type="ARBA" id="ARBA00022989"/>
    </source>
</evidence>
<keyword evidence="4 6" id="KW-1133">Transmembrane helix</keyword>
<keyword evidence="5 6" id="KW-0472">Membrane</keyword>
<evidence type="ECO:0000256" key="2">
    <source>
        <dbReference type="ARBA" id="ARBA00022475"/>
    </source>
</evidence>
<comment type="subcellular location">
    <subcellularLocation>
        <location evidence="1">Cell membrane</location>
        <topology evidence="1">Multi-pass membrane protein</topology>
    </subcellularLocation>
</comment>
<reference evidence="9 10" key="1">
    <citation type="submission" date="2015-11" db="EMBL/GenBank/DDBJ databases">
        <title>Evidence for parallel genomic evolution in an endosymbiosis of termite gut flagellates.</title>
        <authorList>
            <person name="Zheng H."/>
        </authorList>
    </citation>
    <scope>NUCLEOTIDE SEQUENCE [LARGE SCALE GENOMIC DNA]</scope>
    <source>
        <strain evidence="9 10">CET450</strain>
    </source>
</reference>
<name>A0A1E5IFE7_ENDTX</name>
<keyword evidence="10" id="KW-1185">Reference proteome</keyword>
<accession>A0A1E5IFE7</accession>
<feature type="transmembrane region" description="Helical" evidence="6">
    <location>
        <begin position="201"/>
        <end position="222"/>
    </location>
</feature>
<protein>
    <recommendedName>
        <fullName evidence="11">ComEC/Rec2-related protein domain-containing protein</fullName>
    </recommendedName>
</protein>
<evidence type="ECO:0000256" key="1">
    <source>
        <dbReference type="ARBA" id="ARBA00004651"/>
    </source>
</evidence>
<comment type="caution">
    <text evidence="9">The sequence shown here is derived from an EMBL/GenBank/DDBJ whole genome shotgun (WGS) entry which is preliminary data.</text>
</comment>
<dbReference type="GO" id="GO:0005886">
    <property type="term" value="C:plasma membrane"/>
    <property type="evidence" value="ECO:0007669"/>
    <property type="project" value="UniProtKB-SubCell"/>
</dbReference>
<proteinExistence type="predicted"/>
<feature type="domain" description="DUF4131" evidence="8">
    <location>
        <begin position="9"/>
        <end position="138"/>
    </location>
</feature>
<evidence type="ECO:0000313" key="9">
    <source>
        <dbReference type="EMBL" id="OEG69105.1"/>
    </source>
</evidence>
<dbReference type="InterPro" id="IPR004477">
    <property type="entry name" value="ComEC_N"/>
</dbReference>
<dbReference type="Proteomes" id="UP000095237">
    <property type="component" value="Unassembled WGS sequence"/>
</dbReference>
<evidence type="ECO:0008006" key="11">
    <source>
        <dbReference type="Google" id="ProtNLM"/>
    </source>
</evidence>
<evidence type="ECO:0000256" key="3">
    <source>
        <dbReference type="ARBA" id="ARBA00022692"/>
    </source>
</evidence>
<feature type="domain" description="ComEC/Rec2-related protein" evidence="7">
    <location>
        <begin position="180"/>
        <end position="290"/>
    </location>
</feature>
<dbReference type="PANTHER" id="PTHR30619:SF1">
    <property type="entry name" value="RECOMBINATION PROTEIN 2"/>
    <property type="match status" value="1"/>
</dbReference>
<dbReference type="Pfam" id="PF03772">
    <property type="entry name" value="Competence"/>
    <property type="match status" value="1"/>
</dbReference>
<evidence type="ECO:0000259" key="8">
    <source>
        <dbReference type="Pfam" id="PF13567"/>
    </source>
</evidence>